<dbReference type="InterPro" id="IPR000172">
    <property type="entry name" value="GMC_OxRdtase_N"/>
</dbReference>
<evidence type="ECO:0000259" key="5">
    <source>
        <dbReference type="PROSITE" id="PS00624"/>
    </source>
</evidence>
<dbReference type="InterPro" id="IPR036188">
    <property type="entry name" value="FAD/NAD-bd_sf"/>
</dbReference>
<evidence type="ECO:0000256" key="1">
    <source>
        <dbReference type="ARBA" id="ARBA00010790"/>
    </source>
</evidence>
<dbReference type="GO" id="GO:0016614">
    <property type="term" value="F:oxidoreductase activity, acting on CH-OH group of donors"/>
    <property type="evidence" value="ECO:0007669"/>
    <property type="project" value="InterPro"/>
</dbReference>
<dbReference type="GeneID" id="55996149"/>
<name>A0A7H8R567_TALRU</name>
<gene>
    <name evidence="6" type="ORF">TRUGW13939_08661</name>
</gene>
<evidence type="ECO:0000256" key="2">
    <source>
        <dbReference type="PIRSR" id="PIRSR000137-2"/>
    </source>
</evidence>
<feature type="domain" description="Glucose-methanol-choline oxidoreductase N-terminal" evidence="5">
    <location>
        <begin position="257"/>
        <end position="271"/>
    </location>
</feature>
<dbReference type="Pfam" id="PF00732">
    <property type="entry name" value="GMC_oxred_N"/>
    <property type="match status" value="1"/>
</dbReference>
<evidence type="ECO:0000313" key="6">
    <source>
        <dbReference type="EMBL" id="QKX61510.1"/>
    </source>
</evidence>
<dbReference type="Proteomes" id="UP000509510">
    <property type="component" value="Chromosome V"/>
</dbReference>
<dbReference type="SUPFAM" id="SSF51905">
    <property type="entry name" value="FAD/NAD(P)-binding domain"/>
    <property type="match status" value="1"/>
</dbReference>
<dbReference type="KEGG" id="trg:TRUGW13939_08661"/>
<dbReference type="InterPro" id="IPR012132">
    <property type="entry name" value="GMC_OxRdtase"/>
</dbReference>
<dbReference type="Gene3D" id="3.50.50.60">
    <property type="entry name" value="FAD/NAD(P)-binding domain"/>
    <property type="match status" value="1"/>
</dbReference>
<feature type="binding site" evidence="2">
    <location>
        <position position="220"/>
    </location>
    <ligand>
        <name>FAD</name>
        <dbReference type="ChEBI" id="CHEBI:57692"/>
    </ligand>
</feature>
<dbReference type="RefSeq" id="XP_035347684.1">
    <property type="nucleotide sequence ID" value="XM_035491791.1"/>
</dbReference>
<sequence length="493" mass="53829">MPSDTYDYVIVGGGTAGCVLASRLHHGDPSLSIVVIEAGSDVSKRADVLDGSQWAPLLGTELNWDYKTVPQKHLGDRSIANAAGKALGGSTAINAGAWTRGDRQNYNHWGHVVKDSRWSYDGLLPYFRKIETFHDPHGSANSHGFDGPIKQITPSARGYPLRNPLQAAWAAAGVGFIPDMNSGEPLGVAEMIEDRLDGQRIVAPFVYPLDGVDVLTNTLVKRVIIKDINGKKVATAVELADNETVIAARREVIVSAGAYRSPQVLMLSGLGPRDELEKHGIDVLVDTPDVGLHLHDHLSVLQWWKLKTPEKGLSIGSPFFINSDYFKGNPVDFFTTQSVPKQGLLDALAVDGNFDNAEVASQRSHHETWIMYVAQNAENPAIIPDGTHITTSVICMLPTSRGSIKIADADPSSAPLIDPNYMATEADRYTLREGMRKLYQVFRETDAGREVVESETVGEGTKAVSPEVSNEDLNEKIRRHPQYVYSFSSLCMC</sequence>
<dbReference type="EMBL" id="CP055902">
    <property type="protein sequence ID" value="QKX61510.1"/>
    <property type="molecule type" value="Genomic_DNA"/>
</dbReference>
<dbReference type="SUPFAM" id="SSF54373">
    <property type="entry name" value="FAD-linked reductases, C-terminal domain"/>
    <property type="match status" value="1"/>
</dbReference>
<dbReference type="PANTHER" id="PTHR11552">
    <property type="entry name" value="GLUCOSE-METHANOL-CHOLINE GMC OXIDOREDUCTASE"/>
    <property type="match status" value="1"/>
</dbReference>
<keyword evidence="3" id="KW-0285">Flavoprotein</keyword>
<organism evidence="6 7">
    <name type="scientific">Talaromyces rugulosus</name>
    <name type="common">Penicillium rugulosum</name>
    <dbReference type="NCBI Taxonomy" id="121627"/>
    <lineage>
        <taxon>Eukaryota</taxon>
        <taxon>Fungi</taxon>
        <taxon>Dikarya</taxon>
        <taxon>Ascomycota</taxon>
        <taxon>Pezizomycotina</taxon>
        <taxon>Eurotiomycetes</taxon>
        <taxon>Eurotiomycetidae</taxon>
        <taxon>Eurotiales</taxon>
        <taxon>Trichocomaceae</taxon>
        <taxon>Talaromyces</taxon>
        <taxon>Talaromyces sect. Islandici</taxon>
    </lineage>
</organism>
<dbReference type="GO" id="GO:0050660">
    <property type="term" value="F:flavin adenine dinucleotide binding"/>
    <property type="evidence" value="ECO:0007669"/>
    <property type="project" value="InterPro"/>
</dbReference>
<protein>
    <recommendedName>
        <fullName evidence="4 5">Glucose-methanol-choline oxidoreductase N-terminal domain-containing protein</fullName>
    </recommendedName>
</protein>
<dbReference type="PROSITE" id="PS00623">
    <property type="entry name" value="GMC_OXRED_1"/>
    <property type="match status" value="1"/>
</dbReference>
<dbReference type="InterPro" id="IPR007867">
    <property type="entry name" value="GMC_OxRtase_C"/>
</dbReference>
<evidence type="ECO:0000313" key="7">
    <source>
        <dbReference type="Proteomes" id="UP000509510"/>
    </source>
</evidence>
<dbReference type="PIRSF" id="PIRSF000137">
    <property type="entry name" value="Alcohol_oxidase"/>
    <property type="match status" value="1"/>
</dbReference>
<keyword evidence="7" id="KW-1185">Reference proteome</keyword>
<dbReference type="PROSITE" id="PS00624">
    <property type="entry name" value="GMC_OXRED_2"/>
    <property type="match status" value="1"/>
</dbReference>
<dbReference type="AlphaFoldDB" id="A0A7H8R567"/>
<reference evidence="7" key="1">
    <citation type="submission" date="2020-06" db="EMBL/GenBank/DDBJ databases">
        <title>A chromosome-scale genome assembly of Talaromyces rugulosus W13939.</title>
        <authorList>
            <person name="Wang B."/>
            <person name="Guo L."/>
            <person name="Ye K."/>
            <person name="Wang L."/>
        </authorList>
    </citation>
    <scope>NUCLEOTIDE SEQUENCE [LARGE SCALE GENOMIC DNA]</scope>
    <source>
        <strain evidence="7">W13939</strain>
    </source>
</reference>
<evidence type="ECO:0000259" key="4">
    <source>
        <dbReference type="PROSITE" id="PS00623"/>
    </source>
</evidence>
<comment type="cofactor">
    <cofactor evidence="2">
        <name>FAD</name>
        <dbReference type="ChEBI" id="CHEBI:57692"/>
    </cofactor>
</comment>
<feature type="domain" description="Glucose-methanol-choline oxidoreductase N-terminal" evidence="4">
    <location>
        <begin position="84"/>
        <end position="107"/>
    </location>
</feature>
<dbReference type="Pfam" id="PF05199">
    <property type="entry name" value="GMC_oxred_C"/>
    <property type="match status" value="1"/>
</dbReference>
<keyword evidence="2 3" id="KW-0274">FAD</keyword>
<dbReference type="Gene3D" id="3.30.560.10">
    <property type="entry name" value="Glucose Oxidase, domain 3"/>
    <property type="match status" value="1"/>
</dbReference>
<accession>A0A7H8R567</accession>
<dbReference type="OrthoDB" id="269227at2759"/>
<evidence type="ECO:0000256" key="3">
    <source>
        <dbReference type="RuleBase" id="RU003968"/>
    </source>
</evidence>
<proteinExistence type="inferred from homology"/>
<comment type="similarity">
    <text evidence="1 3">Belongs to the GMC oxidoreductase family.</text>
</comment>
<dbReference type="PANTHER" id="PTHR11552:SF123">
    <property type="entry name" value="GMC OXIDOREDUCTASE (AFU_ORTHOLOGUE AFUA_2G01770)-RELATED"/>
    <property type="match status" value="1"/>
</dbReference>